<organism evidence="3 4">
    <name type="scientific">Drosophila virilis</name>
    <name type="common">Fruit fly</name>
    <dbReference type="NCBI Taxonomy" id="7244"/>
    <lineage>
        <taxon>Eukaryota</taxon>
        <taxon>Metazoa</taxon>
        <taxon>Ecdysozoa</taxon>
        <taxon>Arthropoda</taxon>
        <taxon>Hexapoda</taxon>
        <taxon>Insecta</taxon>
        <taxon>Pterygota</taxon>
        <taxon>Neoptera</taxon>
        <taxon>Endopterygota</taxon>
        <taxon>Diptera</taxon>
        <taxon>Brachycera</taxon>
        <taxon>Muscomorpha</taxon>
        <taxon>Ephydroidea</taxon>
        <taxon>Drosophilidae</taxon>
        <taxon>Drosophila</taxon>
    </lineage>
</organism>
<dbReference type="SMART" id="SM00186">
    <property type="entry name" value="FBG"/>
    <property type="match status" value="1"/>
</dbReference>
<name>A0A0Q9WKF2_DROVI</name>
<dbReference type="PANTHER" id="PTHR19143:SF327">
    <property type="entry name" value="FI21813P1-RELATED"/>
    <property type="match status" value="1"/>
</dbReference>
<dbReference type="EMBL" id="CH940647">
    <property type="protein sequence ID" value="KRF85241.1"/>
    <property type="molecule type" value="Genomic_DNA"/>
</dbReference>
<dbReference type="InterPro" id="IPR002181">
    <property type="entry name" value="Fibrinogen_a/b/g_C_dom"/>
</dbReference>
<dbReference type="PANTHER" id="PTHR19143">
    <property type="entry name" value="FIBRINOGEN/TENASCIN/ANGIOPOEITIN"/>
    <property type="match status" value="1"/>
</dbReference>
<sequence length="452" mass="52737">MNTQNILTIQLEQSQEDASEHTVSSNEWELLRDNAFSSISELKKIKLSVYKEKLNLYHEKCKIKDDVILALQTCLETYKNTNQNDNDLIVFLKSKLSERHKNLETLKKTHQNQIANYEAAISEKNEKIDIQDAIIKQKDKQIVELEAKLKEKSDLSNEYRKQIAALEATVEESDAKIFAQETIIREKDYQIGLFGTEVAPNSERVSSNQDLARNWNTHNFNHAVNCKDTDIKLSNDKCRMQNERILHYTIKELQETLRGEGTSEIKIISLPRIGPFKVAIENGANGSGWMVIQRRVYKMMDFNQGWFSYVDGFGNLDEDFWIGLDKIHAMTKGQLYELYIHLVFSNNETRYAYYDNFAISGKSDDYKLRSLGNYYGNAGDGLRTHEQHIFKTIRYVTTNSVEYNRWWQHEYPNCNLNGAFNEKSEFGVWWCRGNGTYKFLESVQMLVRRKQT</sequence>
<dbReference type="AlphaFoldDB" id="A0A0Q9WKF2"/>
<feature type="domain" description="Fibrinogen C-terminal" evidence="2">
    <location>
        <begin position="244"/>
        <end position="451"/>
    </location>
</feature>
<evidence type="ECO:0000259" key="2">
    <source>
        <dbReference type="PROSITE" id="PS51406"/>
    </source>
</evidence>
<evidence type="ECO:0000313" key="4">
    <source>
        <dbReference type="Proteomes" id="UP000008792"/>
    </source>
</evidence>
<dbReference type="STRING" id="7244.A0A0Q9WKF2"/>
<evidence type="ECO:0000256" key="1">
    <source>
        <dbReference type="SAM" id="Coils"/>
    </source>
</evidence>
<dbReference type="InterPro" id="IPR036056">
    <property type="entry name" value="Fibrinogen-like_C"/>
</dbReference>
<dbReference type="InterPro" id="IPR050373">
    <property type="entry name" value="Fibrinogen_C-term_domain"/>
</dbReference>
<reference evidence="3 4" key="1">
    <citation type="journal article" date="2007" name="Nature">
        <title>Evolution of genes and genomes on the Drosophila phylogeny.</title>
        <authorList>
            <consortium name="Drosophila 12 Genomes Consortium"/>
            <person name="Clark A.G."/>
            <person name="Eisen M.B."/>
            <person name="Smith D.R."/>
            <person name="Bergman C.M."/>
            <person name="Oliver B."/>
            <person name="Markow T.A."/>
            <person name="Kaufman T.C."/>
            <person name="Kellis M."/>
            <person name="Gelbart W."/>
            <person name="Iyer V.N."/>
            <person name="Pollard D.A."/>
            <person name="Sackton T.B."/>
            <person name="Larracuente A.M."/>
            <person name="Singh N.D."/>
            <person name="Abad J.P."/>
            <person name="Abt D.N."/>
            <person name="Adryan B."/>
            <person name="Aguade M."/>
            <person name="Akashi H."/>
            <person name="Anderson W.W."/>
            <person name="Aquadro C.F."/>
            <person name="Ardell D.H."/>
            <person name="Arguello R."/>
            <person name="Artieri C.G."/>
            <person name="Barbash D.A."/>
            <person name="Barker D."/>
            <person name="Barsanti P."/>
            <person name="Batterham P."/>
            <person name="Batzoglou S."/>
            <person name="Begun D."/>
            <person name="Bhutkar A."/>
            <person name="Blanco E."/>
            <person name="Bosak S.A."/>
            <person name="Bradley R.K."/>
            <person name="Brand A.D."/>
            <person name="Brent M.R."/>
            <person name="Brooks A.N."/>
            <person name="Brown R.H."/>
            <person name="Butlin R.K."/>
            <person name="Caggese C."/>
            <person name="Calvi B.R."/>
            <person name="Bernardo de Carvalho A."/>
            <person name="Caspi A."/>
            <person name="Castrezana S."/>
            <person name="Celniker S.E."/>
            <person name="Chang J.L."/>
            <person name="Chapple C."/>
            <person name="Chatterji S."/>
            <person name="Chinwalla A."/>
            <person name="Civetta A."/>
            <person name="Clifton S.W."/>
            <person name="Comeron J.M."/>
            <person name="Costello J.C."/>
            <person name="Coyne J.A."/>
            <person name="Daub J."/>
            <person name="David R.G."/>
            <person name="Delcher A.L."/>
            <person name="Delehaunty K."/>
            <person name="Do C.B."/>
            <person name="Ebling H."/>
            <person name="Edwards K."/>
            <person name="Eickbush T."/>
            <person name="Evans J.D."/>
            <person name="Filipski A."/>
            <person name="Findeiss S."/>
            <person name="Freyhult E."/>
            <person name="Fulton L."/>
            <person name="Fulton R."/>
            <person name="Garcia A.C."/>
            <person name="Gardiner A."/>
            <person name="Garfield D.A."/>
            <person name="Garvin B.E."/>
            <person name="Gibson G."/>
            <person name="Gilbert D."/>
            <person name="Gnerre S."/>
            <person name="Godfrey J."/>
            <person name="Good R."/>
            <person name="Gotea V."/>
            <person name="Gravely B."/>
            <person name="Greenberg A.J."/>
            <person name="Griffiths-Jones S."/>
            <person name="Gross S."/>
            <person name="Guigo R."/>
            <person name="Gustafson E.A."/>
            <person name="Haerty W."/>
            <person name="Hahn M.W."/>
            <person name="Halligan D.L."/>
            <person name="Halpern A.L."/>
            <person name="Halter G.M."/>
            <person name="Han M.V."/>
            <person name="Heger A."/>
            <person name="Hillier L."/>
            <person name="Hinrichs A.S."/>
            <person name="Holmes I."/>
            <person name="Hoskins R.A."/>
            <person name="Hubisz M.J."/>
            <person name="Hultmark D."/>
            <person name="Huntley M.A."/>
            <person name="Jaffe D.B."/>
            <person name="Jagadeeshan S."/>
            <person name="Jeck W.R."/>
            <person name="Johnson J."/>
            <person name="Jones C.D."/>
            <person name="Jordan W.C."/>
            <person name="Karpen G.H."/>
            <person name="Kataoka E."/>
            <person name="Keightley P.D."/>
            <person name="Kheradpour P."/>
            <person name="Kirkness E.F."/>
            <person name="Koerich L.B."/>
            <person name="Kristiansen K."/>
            <person name="Kudrna D."/>
            <person name="Kulathinal R.J."/>
            <person name="Kumar S."/>
            <person name="Kwok R."/>
            <person name="Lander E."/>
            <person name="Langley C.H."/>
            <person name="Lapoint R."/>
            <person name="Lazzaro B.P."/>
            <person name="Lee S.J."/>
            <person name="Levesque L."/>
            <person name="Li R."/>
            <person name="Lin C.F."/>
            <person name="Lin M.F."/>
            <person name="Lindblad-Toh K."/>
            <person name="Llopart A."/>
            <person name="Long M."/>
            <person name="Low L."/>
            <person name="Lozovsky E."/>
            <person name="Lu J."/>
            <person name="Luo M."/>
            <person name="Machado C.A."/>
            <person name="Makalowski W."/>
            <person name="Marzo M."/>
            <person name="Matsuda M."/>
            <person name="Matzkin L."/>
            <person name="McAllister B."/>
            <person name="McBride C.S."/>
            <person name="McKernan B."/>
            <person name="McKernan K."/>
            <person name="Mendez-Lago M."/>
            <person name="Minx P."/>
            <person name="Mollenhauer M.U."/>
            <person name="Montooth K."/>
            <person name="Mount S.M."/>
            <person name="Mu X."/>
            <person name="Myers E."/>
            <person name="Negre B."/>
            <person name="Newfeld S."/>
            <person name="Nielsen R."/>
            <person name="Noor M.A."/>
            <person name="O'Grady P."/>
            <person name="Pachter L."/>
            <person name="Papaceit M."/>
            <person name="Parisi M.J."/>
            <person name="Parisi M."/>
            <person name="Parts L."/>
            <person name="Pedersen J.S."/>
            <person name="Pesole G."/>
            <person name="Phillippy A.M."/>
            <person name="Ponting C.P."/>
            <person name="Pop M."/>
            <person name="Porcelli D."/>
            <person name="Powell J.R."/>
            <person name="Prohaska S."/>
            <person name="Pruitt K."/>
            <person name="Puig M."/>
            <person name="Quesneville H."/>
            <person name="Ram K.R."/>
            <person name="Rand D."/>
            <person name="Rasmussen M.D."/>
            <person name="Reed L.K."/>
            <person name="Reenan R."/>
            <person name="Reily A."/>
            <person name="Remington K.A."/>
            <person name="Rieger T.T."/>
            <person name="Ritchie M.G."/>
            <person name="Robin C."/>
            <person name="Rogers Y.H."/>
            <person name="Rohde C."/>
            <person name="Rozas J."/>
            <person name="Rubenfield M.J."/>
            <person name="Ruiz A."/>
            <person name="Russo S."/>
            <person name="Salzberg S.L."/>
            <person name="Sanchez-Gracia A."/>
            <person name="Saranga D.J."/>
            <person name="Sato H."/>
            <person name="Schaeffer S.W."/>
            <person name="Schatz M.C."/>
            <person name="Schlenke T."/>
            <person name="Schwartz R."/>
            <person name="Segarra C."/>
            <person name="Singh R.S."/>
            <person name="Sirot L."/>
            <person name="Sirota M."/>
            <person name="Sisneros N.B."/>
            <person name="Smith C.D."/>
            <person name="Smith T.F."/>
            <person name="Spieth J."/>
            <person name="Stage D.E."/>
            <person name="Stark A."/>
            <person name="Stephan W."/>
            <person name="Strausberg R.L."/>
            <person name="Strempel S."/>
            <person name="Sturgill D."/>
            <person name="Sutton G."/>
            <person name="Sutton G.G."/>
            <person name="Tao W."/>
            <person name="Teichmann S."/>
            <person name="Tobari Y.N."/>
            <person name="Tomimura Y."/>
            <person name="Tsolas J.M."/>
            <person name="Valente V.L."/>
            <person name="Venter E."/>
            <person name="Venter J.C."/>
            <person name="Vicario S."/>
            <person name="Vieira F.G."/>
            <person name="Vilella A.J."/>
            <person name="Villasante A."/>
            <person name="Walenz B."/>
            <person name="Wang J."/>
            <person name="Wasserman M."/>
            <person name="Watts T."/>
            <person name="Wilson D."/>
            <person name="Wilson R.K."/>
            <person name="Wing R.A."/>
            <person name="Wolfner M.F."/>
            <person name="Wong A."/>
            <person name="Wong G.K."/>
            <person name="Wu C.I."/>
            <person name="Wu G."/>
            <person name="Yamamoto D."/>
            <person name="Yang H.P."/>
            <person name="Yang S.P."/>
            <person name="Yorke J.A."/>
            <person name="Yoshida K."/>
            <person name="Zdobnov E."/>
            <person name="Zhang P."/>
            <person name="Zhang Y."/>
            <person name="Zimin A.V."/>
            <person name="Baldwin J."/>
            <person name="Abdouelleil A."/>
            <person name="Abdulkadir J."/>
            <person name="Abebe A."/>
            <person name="Abera B."/>
            <person name="Abreu J."/>
            <person name="Acer S.C."/>
            <person name="Aftuck L."/>
            <person name="Alexander A."/>
            <person name="An P."/>
            <person name="Anderson E."/>
            <person name="Anderson S."/>
            <person name="Arachi H."/>
            <person name="Azer M."/>
            <person name="Bachantsang P."/>
            <person name="Barry A."/>
            <person name="Bayul T."/>
            <person name="Berlin A."/>
            <person name="Bessette D."/>
            <person name="Bloom T."/>
            <person name="Blye J."/>
            <person name="Boguslavskiy L."/>
            <person name="Bonnet C."/>
            <person name="Boukhgalter B."/>
            <person name="Bourzgui I."/>
            <person name="Brown A."/>
            <person name="Cahill P."/>
            <person name="Channer S."/>
            <person name="Cheshatsang Y."/>
            <person name="Chuda L."/>
            <person name="Citroen M."/>
            <person name="Collymore A."/>
            <person name="Cooke P."/>
            <person name="Costello M."/>
            <person name="D'Aco K."/>
            <person name="Daza R."/>
            <person name="De Haan G."/>
            <person name="DeGray S."/>
            <person name="DeMaso C."/>
            <person name="Dhargay N."/>
            <person name="Dooley K."/>
            <person name="Dooley E."/>
            <person name="Doricent M."/>
            <person name="Dorje P."/>
            <person name="Dorjee K."/>
            <person name="Dupes A."/>
            <person name="Elong R."/>
            <person name="Falk J."/>
            <person name="Farina A."/>
            <person name="Faro S."/>
            <person name="Ferguson D."/>
            <person name="Fisher S."/>
            <person name="Foley C.D."/>
            <person name="Franke A."/>
            <person name="Friedrich D."/>
            <person name="Gadbois L."/>
            <person name="Gearin G."/>
            <person name="Gearin C.R."/>
            <person name="Giannoukos G."/>
            <person name="Goode T."/>
            <person name="Graham J."/>
            <person name="Grandbois E."/>
            <person name="Grewal S."/>
            <person name="Gyaltsen K."/>
            <person name="Hafez N."/>
            <person name="Hagos B."/>
            <person name="Hall J."/>
            <person name="Henson C."/>
            <person name="Hollinger A."/>
            <person name="Honan T."/>
            <person name="Huard M.D."/>
            <person name="Hughes L."/>
            <person name="Hurhula B."/>
            <person name="Husby M.E."/>
            <person name="Kamat A."/>
            <person name="Kanga B."/>
            <person name="Kashin S."/>
            <person name="Khazanovich D."/>
            <person name="Kisner P."/>
            <person name="Lance K."/>
            <person name="Lara M."/>
            <person name="Lee W."/>
            <person name="Lennon N."/>
            <person name="Letendre F."/>
            <person name="LeVine R."/>
            <person name="Lipovsky A."/>
            <person name="Liu X."/>
            <person name="Liu J."/>
            <person name="Liu S."/>
            <person name="Lokyitsang T."/>
            <person name="Lokyitsang Y."/>
            <person name="Lubonja R."/>
            <person name="Lui A."/>
            <person name="MacDonald P."/>
            <person name="Magnisalis V."/>
            <person name="Maru K."/>
            <person name="Matthews C."/>
            <person name="McCusker W."/>
            <person name="McDonough S."/>
            <person name="Mehta T."/>
            <person name="Meldrim J."/>
            <person name="Meneus L."/>
            <person name="Mihai O."/>
            <person name="Mihalev A."/>
            <person name="Mihova T."/>
            <person name="Mittelman R."/>
            <person name="Mlenga V."/>
            <person name="Montmayeur A."/>
            <person name="Mulrain L."/>
            <person name="Navidi A."/>
            <person name="Naylor J."/>
            <person name="Negash T."/>
            <person name="Nguyen T."/>
            <person name="Nguyen N."/>
            <person name="Nicol R."/>
            <person name="Norbu C."/>
            <person name="Norbu N."/>
            <person name="Novod N."/>
            <person name="O'Neill B."/>
            <person name="Osman S."/>
            <person name="Markiewicz E."/>
            <person name="Oyono O.L."/>
            <person name="Patti C."/>
            <person name="Phunkhang P."/>
            <person name="Pierre F."/>
            <person name="Priest M."/>
            <person name="Raghuraman S."/>
            <person name="Rege F."/>
            <person name="Reyes R."/>
            <person name="Rise C."/>
            <person name="Rogov P."/>
            <person name="Ross K."/>
            <person name="Ryan E."/>
            <person name="Settipalli S."/>
            <person name="Shea T."/>
            <person name="Sherpa N."/>
            <person name="Shi L."/>
            <person name="Shih D."/>
            <person name="Sparrow T."/>
            <person name="Spaulding J."/>
            <person name="Stalker J."/>
            <person name="Stange-Thomann N."/>
            <person name="Stavropoulos S."/>
            <person name="Stone C."/>
            <person name="Strader C."/>
            <person name="Tesfaye S."/>
            <person name="Thomson T."/>
            <person name="Thoulutsang Y."/>
            <person name="Thoulutsang D."/>
            <person name="Topham K."/>
            <person name="Topping I."/>
            <person name="Tsamla T."/>
            <person name="Vassiliev H."/>
            <person name="Vo A."/>
            <person name="Wangchuk T."/>
            <person name="Wangdi T."/>
            <person name="Weiand M."/>
            <person name="Wilkinson J."/>
            <person name="Wilson A."/>
            <person name="Yadav S."/>
            <person name="Young G."/>
            <person name="Yu Q."/>
            <person name="Zembek L."/>
            <person name="Zhong D."/>
            <person name="Zimmer A."/>
            <person name="Zwirko Z."/>
            <person name="Jaffe D.B."/>
            <person name="Alvarez P."/>
            <person name="Brockman W."/>
            <person name="Butler J."/>
            <person name="Chin C."/>
            <person name="Gnerre S."/>
            <person name="Grabherr M."/>
            <person name="Kleber M."/>
            <person name="Mauceli E."/>
            <person name="MacCallum I."/>
        </authorList>
    </citation>
    <scope>NUCLEOTIDE SEQUENCE [LARGE SCALE GENOMIC DNA]</scope>
    <source>
        <strain evidence="4">Tucson 15010-1051.87</strain>
    </source>
</reference>
<evidence type="ECO:0000313" key="3">
    <source>
        <dbReference type="EMBL" id="KRF85241.1"/>
    </source>
</evidence>
<proteinExistence type="predicted"/>
<dbReference type="Pfam" id="PF00147">
    <property type="entry name" value="Fibrinogen_C"/>
    <property type="match status" value="1"/>
</dbReference>
<dbReference type="PROSITE" id="PS51406">
    <property type="entry name" value="FIBRINOGEN_C_2"/>
    <property type="match status" value="1"/>
</dbReference>
<dbReference type="SUPFAM" id="SSF56496">
    <property type="entry name" value="Fibrinogen C-terminal domain-like"/>
    <property type="match status" value="1"/>
</dbReference>
<protein>
    <recommendedName>
        <fullName evidence="2">Fibrinogen C-terminal domain-containing protein</fullName>
    </recommendedName>
</protein>
<dbReference type="OrthoDB" id="7940501at2759"/>
<dbReference type="InParanoid" id="A0A0Q9WKF2"/>
<feature type="coiled-coil region" evidence="1">
    <location>
        <begin position="93"/>
        <end position="176"/>
    </location>
</feature>
<dbReference type="InterPro" id="IPR014716">
    <property type="entry name" value="Fibrinogen_a/b/g_C_1"/>
</dbReference>
<keyword evidence="4" id="KW-1185">Reference proteome</keyword>
<accession>A0A0Q9WKF2</accession>
<keyword evidence="1" id="KW-0175">Coiled coil</keyword>
<gene>
    <name evidence="3" type="primary">Dvir\GJ25609</name>
    <name evidence="3" type="ORF">Dvir_GJ25609</name>
</gene>
<dbReference type="KEGG" id="dvi:26530379"/>
<dbReference type="Gene3D" id="3.90.215.10">
    <property type="entry name" value="Gamma Fibrinogen, chain A, domain 1"/>
    <property type="match status" value="1"/>
</dbReference>
<dbReference type="Proteomes" id="UP000008792">
    <property type="component" value="Unassembled WGS sequence"/>
</dbReference>
<dbReference type="GO" id="GO:0005615">
    <property type="term" value="C:extracellular space"/>
    <property type="evidence" value="ECO:0007669"/>
    <property type="project" value="TreeGrafter"/>
</dbReference>